<dbReference type="Pfam" id="PF13333">
    <property type="entry name" value="rve_2"/>
    <property type="match status" value="1"/>
</dbReference>
<dbReference type="Pfam" id="PF00665">
    <property type="entry name" value="rve"/>
    <property type="match status" value="1"/>
</dbReference>
<dbReference type="NCBIfam" id="NF033516">
    <property type="entry name" value="transpos_IS3"/>
    <property type="match status" value="1"/>
</dbReference>
<dbReference type="InterPro" id="IPR048020">
    <property type="entry name" value="Transpos_IS3"/>
</dbReference>
<dbReference type="Gene3D" id="3.30.420.10">
    <property type="entry name" value="Ribonuclease H-like superfamily/Ribonuclease H"/>
    <property type="match status" value="1"/>
</dbReference>
<gene>
    <name evidence="2" type="ORF">QUW28_10125</name>
</gene>
<evidence type="ECO:0000313" key="3">
    <source>
        <dbReference type="Proteomes" id="UP001529421"/>
    </source>
</evidence>
<dbReference type="PROSITE" id="PS50994">
    <property type="entry name" value="INTEGRASE"/>
    <property type="match status" value="1"/>
</dbReference>
<sequence length="238" mass="25969">TVRARLAAQGAPLTLYRVRKIMRGLGIRGVVRNARKVTTVPDPDAASRPDLVRRRFRPPVPTTVLAGDITYLRTGQGWLYLATVIDLATRMVVGWSMSERMTAGLAVSALEMAHARGCVAGGAIFHSDRGSQYTSRALAGWAAAHDVRLSVGRTGSCHDNAVAESFFATLKNEMYSLRSWAARAEARHACVEFIEGYYNRQRPHSTIGYQIPAERMGAFMERMETAFAGDGGKVPLAA</sequence>
<comment type="caution">
    <text evidence="2">The sequence shown here is derived from an EMBL/GenBank/DDBJ whole genome shotgun (WGS) entry which is preliminary data.</text>
</comment>
<name>A0ABT7VBF6_9ACTN</name>
<reference evidence="3" key="1">
    <citation type="submission" date="2023-06" db="EMBL/GenBank/DDBJ databases">
        <title>Identification and characterization of horizontal gene transfer across gut microbiota members of farm animals based on homology search.</title>
        <authorList>
            <person name="Zeman M."/>
            <person name="Kubasova T."/>
            <person name="Jahodarova E."/>
            <person name="Nykrynova M."/>
            <person name="Rychlik I."/>
        </authorList>
    </citation>
    <scope>NUCLEOTIDE SEQUENCE [LARGE SCALE GENOMIC DNA]</scope>
    <source>
        <strain evidence="3">154_Feed</strain>
    </source>
</reference>
<dbReference type="EMBL" id="JAUDDZ010000034">
    <property type="protein sequence ID" value="MDM8275841.1"/>
    <property type="molecule type" value="Genomic_DNA"/>
</dbReference>
<proteinExistence type="predicted"/>
<dbReference type="PANTHER" id="PTHR46889">
    <property type="entry name" value="TRANSPOSASE INSF FOR INSERTION SEQUENCE IS3B-RELATED"/>
    <property type="match status" value="1"/>
</dbReference>
<dbReference type="Proteomes" id="UP001529421">
    <property type="component" value="Unassembled WGS sequence"/>
</dbReference>
<dbReference type="InterPro" id="IPR036397">
    <property type="entry name" value="RNaseH_sf"/>
</dbReference>
<dbReference type="InterPro" id="IPR001584">
    <property type="entry name" value="Integrase_cat-core"/>
</dbReference>
<reference evidence="2 3" key="2">
    <citation type="submission" date="2023-06" db="EMBL/GenBank/DDBJ databases">
        <authorList>
            <person name="Zeman M."/>
            <person name="Kubasova T."/>
            <person name="Jahodarova E."/>
            <person name="Nykrynova M."/>
            <person name="Rychlik I."/>
        </authorList>
    </citation>
    <scope>NUCLEOTIDE SEQUENCE [LARGE SCALE GENOMIC DNA]</scope>
    <source>
        <strain evidence="2 3">154_Feed</strain>
    </source>
</reference>
<dbReference type="InterPro" id="IPR012337">
    <property type="entry name" value="RNaseH-like_sf"/>
</dbReference>
<dbReference type="PANTHER" id="PTHR46889:SF4">
    <property type="entry name" value="TRANSPOSASE INSO FOR INSERTION SEQUENCE ELEMENT IS911B-RELATED"/>
    <property type="match status" value="1"/>
</dbReference>
<dbReference type="SUPFAM" id="SSF53098">
    <property type="entry name" value="Ribonuclease H-like"/>
    <property type="match status" value="1"/>
</dbReference>
<dbReference type="InterPro" id="IPR050900">
    <property type="entry name" value="Transposase_IS3/IS150/IS904"/>
</dbReference>
<evidence type="ECO:0000259" key="1">
    <source>
        <dbReference type="PROSITE" id="PS50994"/>
    </source>
</evidence>
<dbReference type="RefSeq" id="WP_289546136.1">
    <property type="nucleotide sequence ID" value="NZ_JAUDDZ010000034.1"/>
</dbReference>
<feature type="non-terminal residue" evidence="2">
    <location>
        <position position="1"/>
    </location>
</feature>
<protein>
    <submittedName>
        <fullName evidence="2">IS3 family transposase</fullName>
    </submittedName>
</protein>
<evidence type="ECO:0000313" key="2">
    <source>
        <dbReference type="EMBL" id="MDM8275841.1"/>
    </source>
</evidence>
<organism evidence="2 3">
    <name type="scientific">Enorma phocaeensis</name>
    <dbReference type="NCBI Taxonomy" id="1871019"/>
    <lineage>
        <taxon>Bacteria</taxon>
        <taxon>Bacillati</taxon>
        <taxon>Actinomycetota</taxon>
        <taxon>Coriobacteriia</taxon>
        <taxon>Coriobacteriales</taxon>
        <taxon>Coriobacteriaceae</taxon>
        <taxon>Enorma</taxon>
    </lineage>
</organism>
<feature type="domain" description="Integrase catalytic" evidence="1">
    <location>
        <begin position="57"/>
        <end position="220"/>
    </location>
</feature>
<keyword evidence="3" id="KW-1185">Reference proteome</keyword>
<accession>A0ABT7VBF6</accession>